<dbReference type="Pfam" id="PF02635">
    <property type="entry name" value="DsrE"/>
    <property type="match status" value="1"/>
</dbReference>
<dbReference type="Gene3D" id="3.40.1260.10">
    <property type="entry name" value="DsrEFH-like"/>
    <property type="match status" value="1"/>
</dbReference>
<gene>
    <name evidence="1" type="ORF">EYH45_07835</name>
</gene>
<dbReference type="PANTHER" id="PTHR34655">
    <property type="entry name" value="CONSERVED WITHIN P. AEROPHILUM"/>
    <property type="match status" value="1"/>
</dbReference>
<evidence type="ECO:0000313" key="1">
    <source>
        <dbReference type="EMBL" id="HIQ30452.1"/>
    </source>
</evidence>
<dbReference type="InterPro" id="IPR027396">
    <property type="entry name" value="DsrEFH-like"/>
</dbReference>
<accession>A0A833EAE6</accession>
<sequence length="129" mass="14307">MRRDLSEKKRFLFVVTTGANEPKKAFTPFYYASAAAAMGYETYLFFVAEGPSLLQKDVAESLKTTDDGEPLKKVIDMALKNGVKFLVCSVAAKVIWKFKEEDLPSEAEFAGAATLIEMASDPNTTILYF</sequence>
<protein>
    <recommendedName>
        <fullName evidence="3">Peroxiredoxin</fullName>
    </recommendedName>
</protein>
<dbReference type="AlphaFoldDB" id="A0A833EAE6"/>
<comment type="caution">
    <text evidence="1">The sequence shown here is derived from an EMBL/GenBank/DDBJ whole genome shotgun (WGS) entry which is preliminary data.</text>
</comment>
<dbReference type="PANTHER" id="PTHR34655:SF2">
    <property type="entry name" value="PEROXIREDOXIN FAMILY PROTEIN"/>
    <property type="match status" value="1"/>
</dbReference>
<organism evidence="1 2">
    <name type="scientific">Caldiarchaeum subterraneum</name>
    <dbReference type="NCBI Taxonomy" id="311458"/>
    <lineage>
        <taxon>Archaea</taxon>
        <taxon>Nitrososphaerota</taxon>
        <taxon>Candidatus Caldarchaeales</taxon>
        <taxon>Candidatus Caldarchaeaceae</taxon>
        <taxon>Candidatus Caldarchaeum</taxon>
    </lineage>
</organism>
<proteinExistence type="predicted"/>
<dbReference type="EMBL" id="DQVM01000155">
    <property type="protein sequence ID" value="HIQ30452.1"/>
    <property type="molecule type" value="Genomic_DNA"/>
</dbReference>
<dbReference type="InterPro" id="IPR003787">
    <property type="entry name" value="Sulphur_relay_DsrE/F-like"/>
</dbReference>
<evidence type="ECO:0000313" key="2">
    <source>
        <dbReference type="Proteomes" id="UP000608579"/>
    </source>
</evidence>
<reference evidence="1" key="1">
    <citation type="journal article" date="2020" name="ISME J.">
        <title>Gammaproteobacteria mediating utilization of methyl-, sulfur- and petroleum organic compounds in deep ocean hydrothermal plumes.</title>
        <authorList>
            <person name="Zhou Z."/>
            <person name="Liu Y."/>
            <person name="Pan J."/>
            <person name="Cron B.R."/>
            <person name="Toner B.M."/>
            <person name="Anantharaman K."/>
            <person name="Breier J.A."/>
            <person name="Dick G.J."/>
            <person name="Li M."/>
        </authorList>
    </citation>
    <scope>NUCLEOTIDE SEQUENCE</scope>
    <source>
        <strain evidence="1">SZUA-1515</strain>
    </source>
</reference>
<evidence type="ECO:0008006" key="3">
    <source>
        <dbReference type="Google" id="ProtNLM"/>
    </source>
</evidence>
<name>A0A833EAE6_CALS0</name>
<dbReference type="SUPFAM" id="SSF75169">
    <property type="entry name" value="DsrEFH-like"/>
    <property type="match status" value="1"/>
</dbReference>
<dbReference type="Proteomes" id="UP000608579">
    <property type="component" value="Unassembled WGS sequence"/>
</dbReference>